<evidence type="ECO:0000313" key="9">
    <source>
        <dbReference type="EMBL" id="CAB4764545.1"/>
    </source>
</evidence>
<dbReference type="SUPFAM" id="SSF56214">
    <property type="entry name" value="4'-phosphopantetheinyl transferase"/>
    <property type="match status" value="1"/>
</dbReference>
<accession>A0A6J6UZT4</accession>
<dbReference type="GO" id="GO:0000287">
    <property type="term" value="F:magnesium ion binding"/>
    <property type="evidence" value="ECO:0007669"/>
    <property type="project" value="InterPro"/>
</dbReference>
<dbReference type="GO" id="GO:0008897">
    <property type="term" value="F:holo-[acyl-carrier-protein] synthase activity"/>
    <property type="evidence" value="ECO:0007669"/>
    <property type="project" value="InterPro"/>
</dbReference>
<keyword evidence="7" id="KW-0275">Fatty acid biosynthesis</keyword>
<dbReference type="GO" id="GO:0006633">
    <property type="term" value="P:fatty acid biosynthetic process"/>
    <property type="evidence" value="ECO:0007669"/>
    <property type="project" value="UniProtKB-KW"/>
</dbReference>
<evidence type="ECO:0000259" key="8">
    <source>
        <dbReference type="Pfam" id="PF01648"/>
    </source>
</evidence>
<dbReference type="InterPro" id="IPR002582">
    <property type="entry name" value="ACPS"/>
</dbReference>
<keyword evidence="1" id="KW-0444">Lipid biosynthesis</keyword>
<evidence type="ECO:0000256" key="3">
    <source>
        <dbReference type="ARBA" id="ARBA00022723"/>
    </source>
</evidence>
<sequence length="126" mass="13920">MLGVGIDLVEIERLRAALARQPSLRHRLFTDHELELAQSDPAVQLAMFFAAKESVMKVLGRGMSSMDFTEIELQSTQSSEQMLQLSGRAAVRAAQVGVESWQLTMTHTTEMAQALVLGLAHPRTEI</sequence>
<proteinExistence type="inferred from homology"/>
<evidence type="ECO:0000256" key="4">
    <source>
        <dbReference type="ARBA" id="ARBA00022832"/>
    </source>
</evidence>
<dbReference type="InterPro" id="IPR037143">
    <property type="entry name" value="4-PPantetheinyl_Trfase_dom_sf"/>
</dbReference>
<organism evidence="9">
    <name type="scientific">freshwater metagenome</name>
    <dbReference type="NCBI Taxonomy" id="449393"/>
    <lineage>
        <taxon>unclassified sequences</taxon>
        <taxon>metagenomes</taxon>
        <taxon>ecological metagenomes</taxon>
    </lineage>
</organism>
<dbReference type="NCBIfam" id="TIGR00556">
    <property type="entry name" value="pantethn_trn"/>
    <property type="match status" value="1"/>
</dbReference>
<evidence type="ECO:0000256" key="2">
    <source>
        <dbReference type="ARBA" id="ARBA00022679"/>
    </source>
</evidence>
<reference evidence="9" key="1">
    <citation type="submission" date="2020-05" db="EMBL/GenBank/DDBJ databases">
        <authorList>
            <person name="Chiriac C."/>
            <person name="Salcher M."/>
            <person name="Ghai R."/>
            <person name="Kavagutti S V."/>
        </authorList>
    </citation>
    <scope>NUCLEOTIDE SEQUENCE</scope>
</reference>
<evidence type="ECO:0000256" key="1">
    <source>
        <dbReference type="ARBA" id="ARBA00022516"/>
    </source>
</evidence>
<evidence type="ECO:0000256" key="6">
    <source>
        <dbReference type="ARBA" id="ARBA00023098"/>
    </source>
</evidence>
<evidence type="ECO:0000256" key="7">
    <source>
        <dbReference type="ARBA" id="ARBA00023160"/>
    </source>
</evidence>
<keyword evidence="2" id="KW-0808">Transferase</keyword>
<keyword evidence="6" id="KW-0443">Lipid metabolism</keyword>
<dbReference type="InterPro" id="IPR008278">
    <property type="entry name" value="4-PPantetheinyl_Trfase_dom"/>
</dbReference>
<keyword evidence="5" id="KW-0460">Magnesium</keyword>
<dbReference type="EMBL" id="CAEZYU010000207">
    <property type="protein sequence ID" value="CAB4764545.1"/>
    <property type="molecule type" value="Genomic_DNA"/>
</dbReference>
<dbReference type="Pfam" id="PF01648">
    <property type="entry name" value="ACPS"/>
    <property type="match status" value="1"/>
</dbReference>
<gene>
    <name evidence="9" type="ORF">UFOPK2766_02437</name>
</gene>
<keyword evidence="4" id="KW-0276">Fatty acid metabolism</keyword>
<dbReference type="InterPro" id="IPR004568">
    <property type="entry name" value="Ppantetheine-prot_Trfase_dom"/>
</dbReference>
<dbReference type="AlphaFoldDB" id="A0A6J6UZT4"/>
<name>A0A6J6UZT4_9ZZZZ</name>
<dbReference type="Gene3D" id="3.90.470.20">
    <property type="entry name" value="4'-phosphopantetheinyl transferase domain"/>
    <property type="match status" value="1"/>
</dbReference>
<dbReference type="HAMAP" id="MF_00101">
    <property type="entry name" value="AcpS"/>
    <property type="match status" value="1"/>
</dbReference>
<feature type="domain" description="4'-phosphopantetheinyl transferase" evidence="8">
    <location>
        <begin position="3"/>
        <end position="104"/>
    </location>
</feature>
<protein>
    <submittedName>
        <fullName evidence="9">Unannotated protein</fullName>
    </submittedName>
</protein>
<evidence type="ECO:0000256" key="5">
    <source>
        <dbReference type="ARBA" id="ARBA00022842"/>
    </source>
</evidence>
<keyword evidence="3" id="KW-0479">Metal-binding</keyword>